<keyword evidence="3" id="KW-0274">FAD</keyword>
<comment type="cofactor">
    <cofactor evidence="1">
        <name>FAD</name>
        <dbReference type="ChEBI" id="CHEBI:57692"/>
    </cofactor>
</comment>
<dbReference type="SUPFAM" id="SSF51905">
    <property type="entry name" value="FAD/NAD(P)-binding domain"/>
    <property type="match status" value="1"/>
</dbReference>
<proteinExistence type="predicted"/>
<dbReference type="Gene3D" id="3.30.70.2450">
    <property type="match status" value="1"/>
</dbReference>
<evidence type="ECO:0000313" key="5">
    <source>
        <dbReference type="EMBL" id="RZU43651.1"/>
    </source>
</evidence>
<dbReference type="PRINTS" id="PR00420">
    <property type="entry name" value="RNGMNOXGNASE"/>
</dbReference>
<comment type="caution">
    <text evidence="5">The sequence shown here is derived from an EMBL/GenBank/DDBJ whole genome shotgun (WGS) entry which is preliminary data.</text>
</comment>
<dbReference type="GO" id="GO:0016709">
    <property type="term" value="F:oxidoreductase activity, acting on paired donors, with incorporation or reduction of molecular oxygen, NAD(P)H as one donor, and incorporation of one atom of oxygen"/>
    <property type="evidence" value="ECO:0007669"/>
    <property type="project" value="UniProtKB-ARBA"/>
</dbReference>
<dbReference type="OrthoDB" id="9766816at2"/>
<organism evidence="5 6">
    <name type="scientific">Edaphobacter modestus</name>
    <dbReference type="NCBI Taxonomy" id="388466"/>
    <lineage>
        <taxon>Bacteria</taxon>
        <taxon>Pseudomonadati</taxon>
        <taxon>Acidobacteriota</taxon>
        <taxon>Terriglobia</taxon>
        <taxon>Terriglobales</taxon>
        <taxon>Acidobacteriaceae</taxon>
        <taxon>Edaphobacter</taxon>
    </lineage>
</organism>
<name>A0A4Q7Z1V4_9BACT</name>
<dbReference type="PANTHER" id="PTHR43004">
    <property type="entry name" value="TRK SYSTEM POTASSIUM UPTAKE PROTEIN"/>
    <property type="match status" value="1"/>
</dbReference>
<evidence type="ECO:0000256" key="1">
    <source>
        <dbReference type="ARBA" id="ARBA00001974"/>
    </source>
</evidence>
<dbReference type="Proteomes" id="UP000292958">
    <property type="component" value="Unassembled WGS sequence"/>
</dbReference>
<dbReference type="RefSeq" id="WP_130422362.1">
    <property type="nucleotide sequence ID" value="NZ_SHKW01000001.1"/>
</dbReference>
<feature type="domain" description="FAD-binding" evidence="4">
    <location>
        <begin position="6"/>
        <end position="344"/>
    </location>
</feature>
<evidence type="ECO:0000256" key="3">
    <source>
        <dbReference type="ARBA" id="ARBA00022827"/>
    </source>
</evidence>
<protein>
    <submittedName>
        <fullName evidence="5">2-polyprenyl-6-methoxyphenol hydroxylase-like FAD-dependent oxidoreductase</fullName>
    </submittedName>
</protein>
<dbReference type="GO" id="GO:0071949">
    <property type="term" value="F:FAD binding"/>
    <property type="evidence" value="ECO:0007669"/>
    <property type="project" value="InterPro"/>
</dbReference>
<dbReference type="InterPro" id="IPR050641">
    <property type="entry name" value="RIFMO-like"/>
</dbReference>
<sequence length="540" mass="59963">MSNIKSVLIVGAGPAGMTAAMELSRFGIPVRLVEKTSKAATTSRAVGVQARTLELFEQRGMSSQLVERGNQGIAVSVYGGGKRVFRLEFKTIDSKYKYILFISQAETEKTLRDALERESIKIEWKTSMIGFSKTEHGDHLTAILRRADGSLESVDCSYLISAEGAHSTVRETLGLPFEGKSLDEQYALGDFYIDGDLPDSDLHVFSSEHGFLGMFPMGNKRYRLIASNPISKPSKDTEPSIEELQQLYDQRSPIPVKFHDMSWSSWFHINSRMIHHLRHGRIFLGGDSAHIHSPAGAQGMNTGIQDMIDLCWKLAMVLKGQAKDDLLDTYSSDRIPVIENVLTKTERLTHSIGAENPVFRSVFNHLAPWFVGTDFVQHNSTERMSQLSLNYRESPLSENHGSPGTLKAGDRIPDLPVTLLNVEGSADQQPKPSTLFQLLDPSAFTLFYSNISDPSKTHAEINGTLRSWHHLMHGHQIAAVQNDDDAFRHLFGSSSSILLVRPDGYVAFAGNEGSIPQLAKYCDKWLVAKPLPTNQEGRHA</sequence>
<gene>
    <name evidence="5" type="ORF">BDD14_5335</name>
</gene>
<dbReference type="Pfam" id="PF01494">
    <property type="entry name" value="FAD_binding_3"/>
    <property type="match status" value="1"/>
</dbReference>
<dbReference type="InterPro" id="IPR036188">
    <property type="entry name" value="FAD/NAD-bd_sf"/>
</dbReference>
<reference evidence="5 6" key="1">
    <citation type="submission" date="2019-02" db="EMBL/GenBank/DDBJ databases">
        <title>Genomic Encyclopedia of Archaeal and Bacterial Type Strains, Phase II (KMG-II): from individual species to whole genera.</title>
        <authorList>
            <person name="Goeker M."/>
        </authorList>
    </citation>
    <scope>NUCLEOTIDE SEQUENCE [LARGE SCALE GENOMIC DNA]</scope>
    <source>
        <strain evidence="5 6">DSM 18101</strain>
    </source>
</reference>
<dbReference type="Gene3D" id="3.40.30.120">
    <property type="match status" value="1"/>
</dbReference>
<accession>A0A4Q7Z1V4</accession>
<dbReference type="EMBL" id="SHKW01000001">
    <property type="protein sequence ID" value="RZU43651.1"/>
    <property type="molecule type" value="Genomic_DNA"/>
</dbReference>
<dbReference type="PANTHER" id="PTHR43004:SF19">
    <property type="entry name" value="BINDING MONOOXYGENASE, PUTATIVE (JCVI)-RELATED"/>
    <property type="match status" value="1"/>
</dbReference>
<dbReference type="Gene3D" id="3.50.50.60">
    <property type="entry name" value="FAD/NAD(P)-binding domain"/>
    <property type="match status" value="1"/>
</dbReference>
<keyword evidence="2" id="KW-0285">Flavoprotein</keyword>
<dbReference type="InterPro" id="IPR002938">
    <property type="entry name" value="FAD-bd"/>
</dbReference>
<evidence type="ECO:0000259" key="4">
    <source>
        <dbReference type="Pfam" id="PF01494"/>
    </source>
</evidence>
<dbReference type="AlphaFoldDB" id="A0A4Q7Z1V4"/>
<keyword evidence="6" id="KW-1185">Reference proteome</keyword>
<dbReference type="Pfam" id="PF21274">
    <property type="entry name" value="Rng_hyd_C"/>
    <property type="match status" value="1"/>
</dbReference>
<evidence type="ECO:0000256" key="2">
    <source>
        <dbReference type="ARBA" id="ARBA00022630"/>
    </source>
</evidence>
<evidence type="ECO:0000313" key="6">
    <source>
        <dbReference type="Proteomes" id="UP000292958"/>
    </source>
</evidence>